<accession>A0AAV4NAN8</accession>
<dbReference type="Proteomes" id="UP001054945">
    <property type="component" value="Unassembled WGS sequence"/>
</dbReference>
<protein>
    <submittedName>
        <fullName evidence="2">Uncharacterized protein</fullName>
    </submittedName>
</protein>
<keyword evidence="1" id="KW-0812">Transmembrane</keyword>
<sequence>MVASAFFDLTYELFSAIQSVSFWLVKLLLICRILYTKDLDGLKYNSPLPIQQCGRRSYLYGPAQCYDRSIANIQRKAAGTSSIRFGDISSKKYDK</sequence>
<name>A0AAV4NAN8_CAEEX</name>
<comment type="caution">
    <text evidence="2">The sequence shown here is derived from an EMBL/GenBank/DDBJ whole genome shotgun (WGS) entry which is preliminary data.</text>
</comment>
<evidence type="ECO:0000313" key="3">
    <source>
        <dbReference type="Proteomes" id="UP001054945"/>
    </source>
</evidence>
<keyword evidence="1" id="KW-0472">Membrane</keyword>
<keyword evidence="1" id="KW-1133">Transmembrane helix</keyword>
<gene>
    <name evidence="2" type="ORF">CEXT_799241</name>
</gene>
<keyword evidence="3" id="KW-1185">Reference proteome</keyword>
<dbReference type="AlphaFoldDB" id="A0AAV4NAN8"/>
<organism evidence="2 3">
    <name type="scientific">Caerostris extrusa</name>
    <name type="common">Bark spider</name>
    <name type="synonym">Caerostris bankana</name>
    <dbReference type="NCBI Taxonomy" id="172846"/>
    <lineage>
        <taxon>Eukaryota</taxon>
        <taxon>Metazoa</taxon>
        <taxon>Ecdysozoa</taxon>
        <taxon>Arthropoda</taxon>
        <taxon>Chelicerata</taxon>
        <taxon>Arachnida</taxon>
        <taxon>Araneae</taxon>
        <taxon>Araneomorphae</taxon>
        <taxon>Entelegynae</taxon>
        <taxon>Araneoidea</taxon>
        <taxon>Araneidae</taxon>
        <taxon>Caerostris</taxon>
    </lineage>
</organism>
<reference evidence="2 3" key="1">
    <citation type="submission" date="2021-06" db="EMBL/GenBank/DDBJ databases">
        <title>Caerostris extrusa draft genome.</title>
        <authorList>
            <person name="Kono N."/>
            <person name="Arakawa K."/>
        </authorList>
    </citation>
    <scope>NUCLEOTIDE SEQUENCE [LARGE SCALE GENOMIC DNA]</scope>
</reference>
<dbReference type="EMBL" id="BPLR01020642">
    <property type="protein sequence ID" value="GIX80991.1"/>
    <property type="molecule type" value="Genomic_DNA"/>
</dbReference>
<evidence type="ECO:0000256" key="1">
    <source>
        <dbReference type="SAM" id="Phobius"/>
    </source>
</evidence>
<proteinExistence type="predicted"/>
<evidence type="ECO:0000313" key="2">
    <source>
        <dbReference type="EMBL" id="GIX80991.1"/>
    </source>
</evidence>
<feature type="transmembrane region" description="Helical" evidence="1">
    <location>
        <begin position="13"/>
        <end position="35"/>
    </location>
</feature>